<feature type="domain" description="Polypeptide-transport-associated ShlB-type" evidence="6">
    <location>
        <begin position="80"/>
        <end position="154"/>
    </location>
</feature>
<dbReference type="Pfam" id="PF08479">
    <property type="entry name" value="POTRA_2"/>
    <property type="match status" value="1"/>
</dbReference>
<dbReference type="STRING" id="619304.SAMN05421760_102171"/>
<dbReference type="PANTHER" id="PTHR34597">
    <property type="entry name" value="SLR1661 PROTEIN"/>
    <property type="match status" value="1"/>
</dbReference>
<dbReference type="Proteomes" id="UP000185999">
    <property type="component" value="Unassembled WGS sequence"/>
</dbReference>
<dbReference type="EMBL" id="FTOE01000002">
    <property type="protein sequence ID" value="SIS56099.1"/>
    <property type="molecule type" value="Genomic_DNA"/>
</dbReference>
<dbReference type="InterPro" id="IPR051544">
    <property type="entry name" value="TPS_OM_transporter"/>
</dbReference>
<dbReference type="Gene3D" id="2.40.160.50">
    <property type="entry name" value="membrane protein fhac: a member of the omp85/tpsb transporter family"/>
    <property type="match status" value="1"/>
</dbReference>
<dbReference type="RefSeq" id="WP_054342286.1">
    <property type="nucleotide sequence ID" value="NZ_FTOE01000002.1"/>
</dbReference>
<feature type="signal peptide" evidence="4">
    <location>
        <begin position="1"/>
        <end position="35"/>
    </location>
</feature>
<dbReference type="AlphaFoldDB" id="A0A1N7K3F4"/>
<evidence type="ECO:0000256" key="3">
    <source>
        <dbReference type="ARBA" id="ARBA00023237"/>
    </source>
</evidence>
<keyword evidence="3" id="KW-0998">Cell outer membrane</keyword>
<evidence type="ECO:0000256" key="1">
    <source>
        <dbReference type="ARBA" id="ARBA00022452"/>
    </source>
</evidence>
<feature type="domain" description="Haemolysin activator HlyB C-terminal" evidence="5">
    <location>
        <begin position="217"/>
        <end position="532"/>
    </location>
</feature>
<evidence type="ECO:0000259" key="6">
    <source>
        <dbReference type="Pfam" id="PF08479"/>
    </source>
</evidence>
<keyword evidence="1" id="KW-0472">Membrane</keyword>
<gene>
    <name evidence="7" type="ORF">SAMN05421760_102171</name>
</gene>
<dbReference type="GO" id="GO:0008320">
    <property type="term" value="F:protein transmembrane transporter activity"/>
    <property type="evidence" value="ECO:0007669"/>
    <property type="project" value="TreeGrafter"/>
</dbReference>
<keyword evidence="2" id="KW-0812">Transmembrane</keyword>
<evidence type="ECO:0000256" key="2">
    <source>
        <dbReference type="ARBA" id="ARBA00022692"/>
    </source>
</evidence>
<evidence type="ECO:0000259" key="5">
    <source>
        <dbReference type="Pfam" id="PF03865"/>
    </source>
</evidence>
<evidence type="ECO:0000313" key="8">
    <source>
        <dbReference type="Proteomes" id="UP000185999"/>
    </source>
</evidence>
<evidence type="ECO:0000256" key="4">
    <source>
        <dbReference type="SAM" id="SignalP"/>
    </source>
</evidence>
<feature type="chain" id="PRO_5009943067" evidence="4">
    <location>
        <begin position="36"/>
        <end position="572"/>
    </location>
</feature>
<reference evidence="8" key="1">
    <citation type="submission" date="2017-01" db="EMBL/GenBank/DDBJ databases">
        <authorList>
            <person name="Varghese N."/>
            <person name="Submissions S."/>
        </authorList>
    </citation>
    <scope>NUCLEOTIDE SEQUENCE [LARGE SCALE GENOMIC DNA]</scope>
    <source>
        <strain evidence="8">DSM 22306</strain>
    </source>
</reference>
<protein>
    <submittedName>
        <fullName evidence="7">Hemolysin activation/secretion protein</fullName>
    </submittedName>
</protein>
<dbReference type="InterPro" id="IPR013686">
    <property type="entry name" value="Polypept-transport_assoc_ShlB"/>
</dbReference>
<dbReference type="GO" id="GO:0098046">
    <property type="term" value="C:type V protein secretion system complex"/>
    <property type="evidence" value="ECO:0007669"/>
    <property type="project" value="TreeGrafter"/>
</dbReference>
<dbReference type="OrthoDB" id="572300at2"/>
<proteinExistence type="predicted"/>
<keyword evidence="8" id="KW-1185">Reference proteome</keyword>
<dbReference type="PANTHER" id="PTHR34597:SF1">
    <property type="entry name" value="HEME_HEMOPEXIN TRANSPORTER PROTEIN HUXB"/>
    <property type="match status" value="1"/>
</dbReference>
<accession>A0A1N7K3F4</accession>
<dbReference type="InterPro" id="IPR005565">
    <property type="entry name" value="Hemolysn_activator_HlyB_C"/>
</dbReference>
<keyword evidence="1" id="KW-1134">Transmembrane beta strand</keyword>
<sequence>MNYKYVVTNKVIPLQTLKPLCAALLLAAAPFCVQAAGPEVPDAGSILREIQPLEAPVPSSTGTGLRIVPSVSTLPASAPFRVKALRISGNTAFDNATLHALVAEAENTDMTLSQLGELTDRITAYYREQGYPLARAIIPAQTIRDGQVLIQVVEAHYGEISLDNRSRVKDSLLTAALVPLKSGQAIRQTALDQQLLLLSDIPGIAIKATLKPGQAVGTSDLQVDTLESPRVSANLTLDGYGNRATGRERLGGTLNINNLSGHGDVLSLSALSSGSGLNYGRLGYESLVNGQGTRVGGSYSALDYQLAEEFEDLDAHGNAQVGSLWAKHPLIRSRNLNLSGQIQYDRLRLRDRVDLSEIRTDRHLDNGTASLAGDARDTLGAGSISLWSLGVTVGRVAFDDSVAEAADAASANSQGGFSKWNASLTHLQRLSPNTSLYLTLSGQWADGNLDSSQKMSAGGPYSVRAYDIGALSGDSGYSGSVELRHDLGMTWAGQWQALAFIDSAQVTLNQDSWSGLSGANKATLSGAGVGLNWTGPNQWSAKASIAAPIGATPALLSDADSVRGWLAVSRGF</sequence>
<organism evidence="7 8">
    <name type="scientific">Neptunomonas antarctica</name>
    <dbReference type="NCBI Taxonomy" id="619304"/>
    <lineage>
        <taxon>Bacteria</taxon>
        <taxon>Pseudomonadati</taxon>
        <taxon>Pseudomonadota</taxon>
        <taxon>Gammaproteobacteria</taxon>
        <taxon>Oceanospirillales</taxon>
        <taxon>Oceanospirillaceae</taxon>
        <taxon>Neptunomonas</taxon>
    </lineage>
</organism>
<keyword evidence="4" id="KW-0732">Signal</keyword>
<name>A0A1N7K3F4_9GAMM</name>
<dbReference type="Pfam" id="PF03865">
    <property type="entry name" value="ShlB"/>
    <property type="match status" value="1"/>
</dbReference>
<dbReference type="Gene3D" id="3.10.20.310">
    <property type="entry name" value="membrane protein fhac"/>
    <property type="match status" value="1"/>
</dbReference>
<dbReference type="GO" id="GO:0046819">
    <property type="term" value="P:protein secretion by the type V secretion system"/>
    <property type="evidence" value="ECO:0007669"/>
    <property type="project" value="TreeGrafter"/>
</dbReference>
<evidence type="ECO:0000313" key="7">
    <source>
        <dbReference type="EMBL" id="SIS56099.1"/>
    </source>
</evidence>